<evidence type="ECO:0000313" key="3">
    <source>
        <dbReference type="EMBL" id="WUR15247.1"/>
    </source>
</evidence>
<dbReference type="PANTHER" id="PTHR43130:SF3">
    <property type="entry name" value="HTH-TYPE TRANSCRIPTIONAL REGULATOR RV1931C"/>
    <property type="match status" value="1"/>
</dbReference>
<keyword evidence="1" id="KW-0732">Signal</keyword>
<dbReference type="Proteomes" id="UP000321323">
    <property type="component" value="Chromosome"/>
</dbReference>
<dbReference type="InterPro" id="IPR002818">
    <property type="entry name" value="DJ-1/PfpI"/>
</dbReference>
<feature type="signal peptide" evidence="1">
    <location>
        <begin position="1"/>
        <end position="24"/>
    </location>
</feature>
<sequence>MRSICHLLLLILAVLGLTQDSAHAGAVVPNPDKKIAIVLFDGVDIIDFSGPFEIFLTAGMDVVTVSPDGKSVTSGGGMKIAPTYSYADAPAVDAIVVPGGGIGPVVKDAATHAWLRTRQARGELLLGVCNGAFTLANAGLLDGLRATTTADNVDKLRQAHPRIQVVRDARVVDSGRVVTTGGLSAGIDGALHVVTRLKGRGKAQFVAEALEYNWQPEGSFLPGLRAFHLMHQTVADSDLGDAGRIETLVSTEGDERRWQYVWHVRSSLDSTALAARIDTSLAAERQQMGMQPPFTASPGHRWRFTDGDGHPWEETLQVTPVAGTPQLHEVRLGIVRLPAAAAAPGG</sequence>
<reference evidence="3 4" key="1">
    <citation type="journal article" date="2019" name="Int. J. Syst. Evol. Microbiol.">
        <title>The Draft Whole-Genome Sequence of the Antibiotic Producer Empedobacter haloabium ATCC 31962 Provides Indications for Its Taxonomic Reclassification.</title>
        <authorList>
            <person name="Miess H."/>
            <person name="Arlt P."/>
            <person name="Apel A.K."/>
            <person name="Weber T."/>
            <person name="Nieselt K."/>
            <person name="Hanssen F."/>
            <person name="Czemmel S."/>
            <person name="Nahnsen S."/>
            <person name="Gross H."/>
        </authorList>
    </citation>
    <scope>NUCLEOTIDE SEQUENCE [LARGE SCALE GENOMIC DNA]</scope>
    <source>
        <strain evidence="3 4">ATCC 31962</strain>
    </source>
</reference>
<name>A0ABZ1URM1_9BURK</name>
<dbReference type="SUPFAM" id="SSF52317">
    <property type="entry name" value="Class I glutamine amidotransferase-like"/>
    <property type="match status" value="1"/>
</dbReference>
<dbReference type="InterPro" id="IPR052158">
    <property type="entry name" value="INH-QAR"/>
</dbReference>
<accession>A0ABZ1URM1</accession>
<dbReference type="InterPro" id="IPR029062">
    <property type="entry name" value="Class_I_gatase-like"/>
</dbReference>
<proteinExistence type="predicted"/>
<dbReference type="CDD" id="cd03139">
    <property type="entry name" value="GATase1_PfpI_2"/>
    <property type="match status" value="1"/>
</dbReference>
<feature type="chain" id="PRO_5047196238" evidence="1">
    <location>
        <begin position="25"/>
        <end position="346"/>
    </location>
</feature>
<dbReference type="Pfam" id="PF01965">
    <property type="entry name" value="DJ-1_PfpI"/>
    <property type="match status" value="1"/>
</dbReference>
<evidence type="ECO:0000259" key="2">
    <source>
        <dbReference type="Pfam" id="PF01965"/>
    </source>
</evidence>
<evidence type="ECO:0000313" key="4">
    <source>
        <dbReference type="Proteomes" id="UP000321323"/>
    </source>
</evidence>
<keyword evidence="4" id="KW-1185">Reference proteome</keyword>
<dbReference type="EC" id="4.2.1.-" evidence="3"/>
<organism evidence="3 4">
    <name type="scientific">[Empedobacter] haloabium</name>
    <dbReference type="NCBI Taxonomy" id="592317"/>
    <lineage>
        <taxon>Bacteria</taxon>
        <taxon>Pseudomonadati</taxon>
        <taxon>Pseudomonadota</taxon>
        <taxon>Betaproteobacteria</taxon>
        <taxon>Burkholderiales</taxon>
        <taxon>Oxalobacteraceae</taxon>
        <taxon>Telluria group</taxon>
        <taxon>Telluria group incertae sedis</taxon>
    </lineage>
</organism>
<evidence type="ECO:0000256" key="1">
    <source>
        <dbReference type="SAM" id="SignalP"/>
    </source>
</evidence>
<feature type="domain" description="DJ-1/PfpI" evidence="2">
    <location>
        <begin position="33"/>
        <end position="194"/>
    </location>
</feature>
<protein>
    <submittedName>
        <fullName evidence="3">DJ-1/PfpI family protein</fullName>
        <ecNumber evidence="3">4.2.1.-</ecNumber>
    </submittedName>
</protein>
<dbReference type="PANTHER" id="PTHR43130">
    <property type="entry name" value="ARAC-FAMILY TRANSCRIPTIONAL REGULATOR"/>
    <property type="match status" value="1"/>
</dbReference>
<dbReference type="GO" id="GO:0016829">
    <property type="term" value="F:lyase activity"/>
    <property type="evidence" value="ECO:0007669"/>
    <property type="project" value="UniProtKB-KW"/>
</dbReference>
<keyword evidence="3" id="KW-0456">Lyase</keyword>
<dbReference type="Gene3D" id="3.40.50.880">
    <property type="match status" value="1"/>
</dbReference>
<gene>
    <name evidence="3" type="ORF">E7V67_009115</name>
</gene>
<dbReference type="EMBL" id="CP136508">
    <property type="protein sequence ID" value="WUR15247.1"/>
    <property type="molecule type" value="Genomic_DNA"/>
</dbReference>